<feature type="transmembrane region" description="Helical" evidence="1">
    <location>
        <begin position="35"/>
        <end position="55"/>
    </location>
</feature>
<feature type="transmembrane region" description="Helical" evidence="1">
    <location>
        <begin position="61"/>
        <end position="79"/>
    </location>
</feature>
<accession>A0AB72VBJ6</accession>
<dbReference type="AlphaFoldDB" id="A0AB72VBJ6"/>
<name>A0AB72VBJ6_CORGB</name>
<evidence type="ECO:0000313" key="2">
    <source>
        <dbReference type="EMBL" id="BAF54867.1"/>
    </source>
</evidence>
<organism evidence="2">
    <name type="scientific">Corynebacterium glutamicum (strain R)</name>
    <dbReference type="NCBI Taxonomy" id="340322"/>
    <lineage>
        <taxon>Bacteria</taxon>
        <taxon>Bacillati</taxon>
        <taxon>Actinomycetota</taxon>
        <taxon>Actinomycetes</taxon>
        <taxon>Mycobacteriales</taxon>
        <taxon>Corynebacteriaceae</taxon>
        <taxon>Corynebacterium</taxon>
    </lineage>
</organism>
<dbReference type="EMBL" id="AP009044">
    <property type="protein sequence ID" value="BAF54867.1"/>
    <property type="molecule type" value="Genomic_DNA"/>
</dbReference>
<gene>
    <name evidence="2" type="ordered locus">cgR_1872</name>
</gene>
<evidence type="ECO:0008006" key="3">
    <source>
        <dbReference type="Google" id="ProtNLM"/>
    </source>
</evidence>
<sequence length="150" mass="16173">MSTPIHISQYPANDIVRKAVLAELNKSSWFARHKASLSIAAGLLLTVLQSGVIDVTEVPSWVSYIISSVTWIAVLFVVAGTPDAVTPSMEDRLAQRVEELSTDVSTAVGDVRIQAHDVLATARDDATTALNTMLGIGVDHTRAPEHRVEE</sequence>
<dbReference type="RefSeq" id="WP_011897438.1">
    <property type="nucleotide sequence ID" value="NC_009342.1"/>
</dbReference>
<evidence type="ECO:0000256" key="1">
    <source>
        <dbReference type="SAM" id="Phobius"/>
    </source>
</evidence>
<keyword evidence="1" id="KW-1133">Transmembrane helix</keyword>
<reference evidence="2" key="1">
    <citation type="journal article" date="2007" name="Microbiology">
        <title>Comparative analysis of the Corynebacterium glutamicum group and complete genome sequence of strain R.</title>
        <authorList>
            <person name="Yukawa H."/>
            <person name="Omumasaba C.A."/>
            <person name="Nonaka H."/>
            <person name="Kos P."/>
            <person name="Okai N."/>
            <person name="Suzuki N."/>
            <person name="Suda M."/>
            <person name="Tsuge Y."/>
            <person name="Watanabe J."/>
            <person name="Ikeda Y."/>
            <person name="Vertes A.A."/>
            <person name="Inui M."/>
        </authorList>
    </citation>
    <scope>NUCLEOTIDE SEQUENCE</scope>
    <source>
        <strain evidence="2">R</strain>
    </source>
</reference>
<dbReference type="Proteomes" id="UP000006698">
    <property type="component" value="Chromosome"/>
</dbReference>
<keyword evidence="1" id="KW-0472">Membrane</keyword>
<keyword evidence="1" id="KW-0812">Transmembrane</keyword>
<protein>
    <recommendedName>
        <fullName evidence="3">SMODS and SLOG-associating 2TM effector domain-containing protein</fullName>
    </recommendedName>
</protein>
<dbReference type="KEGG" id="cgt:cgR_1872"/>
<proteinExistence type="predicted"/>